<dbReference type="AlphaFoldDB" id="A0A2S6G060"/>
<name>A0A2S6G060_9CLOT</name>
<evidence type="ECO:0000256" key="1">
    <source>
        <dbReference type="SAM" id="Phobius"/>
    </source>
</evidence>
<dbReference type="EMBL" id="PTIS01000002">
    <property type="protein sequence ID" value="PPK49126.1"/>
    <property type="molecule type" value="Genomic_DNA"/>
</dbReference>
<feature type="transmembrane region" description="Helical" evidence="1">
    <location>
        <begin position="184"/>
        <end position="203"/>
    </location>
</feature>
<dbReference type="OrthoDB" id="1861853at2"/>
<dbReference type="Proteomes" id="UP000239863">
    <property type="component" value="Unassembled WGS sequence"/>
</dbReference>
<proteinExistence type="predicted"/>
<comment type="caution">
    <text evidence="2">The sequence shown here is derived from an EMBL/GenBank/DDBJ whole genome shotgun (WGS) entry which is preliminary data.</text>
</comment>
<evidence type="ECO:0000313" key="2">
    <source>
        <dbReference type="EMBL" id="PPK49126.1"/>
    </source>
</evidence>
<reference evidence="2 3" key="1">
    <citation type="submission" date="2018-02" db="EMBL/GenBank/DDBJ databases">
        <title>Genomic Encyclopedia of Archaeal and Bacterial Type Strains, Phase II (KMG-II): from individual species to whole genera.</title>
        <authorList>
            <person name="Goeker M."/>
        </authorList>
    </citation>
    <scope>NUCLEOTIDE SEQUENCE [LARGE SCALE GENOMIC DNA]</scope>
    <source>
        <strain evidence="2 3">DSM 15099</strain>
    </source>
</reference>
<gene>
    <name evidence="2" type="ORF">BD821_10238</name>
</gene>
<evidence type="ECO:0008006" key="4">
    <source>
        <dbReference type="Google" id="ProtNLM"/>
    </source>
</evidence>
<keyword evidence="1" id="KW-1133">Transmembrane helix</keyword>
<keyword evidence="1" id="KW-0812">Transmembrane</keyword>
<accession>A0A2S6G060</accession>
<dbReference type="RefSeq" id="WP_104409155.1">
    <property type="nucleotide sequence ID" value="NZ_PTIS01000002.1"/>
</dbReference>
<protein>
    <recommendedName>
        <fullName evidence="4">LPXTG-motif cell wall-anchored protein</fullName>
    </recommendedName>
</protein>
<dbReference type="STRING" id="37659.GCA_000703125_01633"/>
<evidence type="ECO:0000313" key="3">
    <source>
        <dbReference type="Proteomes" id="UP000239863"/>
    </source>
</evidence>
<keyword evidence="1" id="KW-0472">Membrane</keyword>
<sequence>MKKNYKIVIKLFILISFFMIALVKTQVYAQVIELKSDSNGLNISSEDLFDIKDIDPGDIESSKITIKNSQDNNIKLYLTHKKDSEIDIEGDLFKQLQMTVDYDNEELYSGSLGDFSKENLYLGDFRKGDSKDIDIEVYLQGEETDNKYQNKYIKSQWIFTANVDENQKVEQPKENNIWGLPKTGGISLITLCIAGIVLILVGVEKLLTNKEQMKLTSKD</sequence>
<organism evidence="2 3">
    <name type="scientific">Clostridium algidicarnis DSM 15099</name>
    <dbReference type="NCBI Taxonomy" id="1121295"/>
    <lineage>
        <taxon>Bacteria</taxon>
        <taxon>Bacillati</taxon>
        <taxon>Bacillota</taxon>
        <taxon>Clostridia</taxon>
        <taxon>Eubacteriales</taxon>
        <taxon>Clostridiaceae</taxon>
        <taxon>Clostridium</taxon>
    </lineage>
</organism>